<evidence type="ECO:0000256" key="1">
    <source>
        <dbReference type="SAM" id="MobiDB-lite"/>
    </source>
</evidence>
<dbReference type="Proteomes" id="UP000593564">
    <property type="component" value="Unassembled WGS sequence"/>
</dbReference>
<protein>
    <submittedName>
        <fullName evidence="2">Uncharacterized protein</fullName>
    </submittedName>
</protein>
<keyword evidence="3" id="KW-1185">Reference proteome</keyword>
<dbReference type="EMBL" id="JACBKZ010000008">
    <property type="protein sequence ID" value="KAF5944359.1"/>
    <property type="molecule type" value="Genomic_DNA"/>
</dbReference>
<sequence length="112" mass="12438">MSIAMLSSVKSAIACLQSGLFLERCKTEQSKNSQNPFWPQNSHQKTILFSSNFVIRLCKVKSELFVSHVGVRACHVVVLLSYTHKHVAKHYSRSDGKAQAKGEPGLRAVHST</sequence>
<organism evidence="2 3">
    <name type="scientific">Camellia sinensis</name>
    <name type="common">Tea plant</name>
    <name type="synonym">Thea sinensis</name>
    <dbReference type="NCBI Taxonomy" id="4442"/>
    <lineage>
        <taxon>Eukaryota</taxon>
        <taxon>Viridiplantae</taxon>
        <taxon>Streptophyta</taxon>
        <taxon>Embryophyta</taxon>
        <taxon>Tracheophyta</taxon>
        <taxon>Spermatophyta</taxon>
        <taxon>Magnoliopsida</taxon>
        <taxon>eudicotyledons</taxon>
        <taxon>Gunneridae</taxon>
        <taxon>Pentapetalae</taxon>
        <taxon>asterids</taxon>
        <taxon>Ericales</taxon>
        <taxon>Theaceae</taxon>
        <taxon>Camellia</taxon>
    </lineage>
</organism>
<reference evidence="3" key="1">
    <citation type="journal article" date="2020" name="Nat. Commun.">
        <title>Genome assembly of wild tea tree DASZ reveals pedigree and selection history of tea varieties.</title>
        <authorList>
            <person name="Zhang W."/>
            <person name="Zhang Y."/>
            <person name="Qiu H."/>
            <person name="Guo Y."/>
            <person name="Wan H."/>
            <person name="Zhang X."/>
            <person name="Scossa F."/>
            <person name="Alseekh S."/>
            <person name="Zhang Q."/>
            <person name="Wang P."/>
            <person name="Xu L."/>
            <person name="Schmidt M.H."/>
            <person name="Jia X."/>
            <person name="Li D."/>
            <person name="Zhu A."/>
            <person name="Guo F."/>
            <person name="Chen W."/>
            <person name="Ni D."/>
            <person name="Usadel B."/>
            <person name="Fernie A.R."/>
            <person name="Wen W."/>
        </authorList>
    </citation>
    <scope>NUCLEOTIDE SEQUENCE [LARGE SCALE GENOMIC DNA]</scope>
    <source>
        <strain evidence="3">cv. G240</strain>
    </source>
</reference>
<dbReference type="AlphaFoldDB" id="A0A7J7GUB1"/>
<accession>A0A7J7GUB1</accession>
<comment type="caution">
    <text evidence="2">The sequence shown here is derived from an EMBL/GenBank/DDBJ whole genome shotgun (WGS) entry which is preliminary data.</text>
</comment>
<gene>
    <name evidence="2" type="ORF">HYC85_018436</name>
</gene>
<evidence type="ECO:0000313" key="2">
    <source>
        <dbReference type="EMBL" id="KAF5944359.1"/>
    </source>
</evidence>
<reference evidence="2 3" key="2">
    <citation type="submission" date="2020-07" db="EMBL/GenBank/DDBJ databases">
        <title>Genome assembly of wild tea tree DASZ reveals pedigree and selection history of tea varieties.</title>
        <authorList>
            <person name="Zhang W."/>
        </authorList>
    </citation>
    <scope>NUCLEOTIDE SEQUENCE [LARGE SCALE GENOMIC DNA]</scope>
    <source>
        <strain evidence="3">cv. G240</strain>
        <tissue evidence="2">Leaf</tissue>
    </source>
</reference>
<name>A0A7J7GUB1_CAMSI</name>
<evidence type="ECO:0000313" key="3">
    <source>
        <dbReference type="Proteomes" id="UP000593564"/>
    </source>
</evidence>
<proteinExistence type="predicted"/>
<feature type="region of interest" description="Disordered" evidence="1">
    <location>
        <begin position="92"/>
        <end position="112"/>
    </location>
</feature>